<protein>
    <submittedName>
        <fullName evidence="1">Uncharacterized protein</fullName>
    </submittedName>
</protein>
<dbReference type="EMBL" id="SMAR01000019">
    <property type="protein sequence ID" value="TCT37268.1"/>
    <property type="molecule type" value="Genomic_DNA"/>
</dbReference>
<keyword evidence="2" id="KW-1185">Reference proteome</keyword>
<dbReference type="Proteomes" id="UP000295097">
    <property type="component" value="Unassembled WGS sequence"/>
</dbReference>
<sequence length="59" mass="6838">MMCEPGPFDLSATPFSAFAAVAARRREKDGRKGKVREALTQYPPAQKVWKINRFRRWGR</sequence>
<proteinExistence type="predicted"/>
<gene>
    <name evidence="1" type="ORF">EDC90_10195</name>
</gene>
<evidence type="ECO:0000313" key="2">
    <source>
        <dbReference type="Proteomes" id="UP000295097"/>
    </source>
</evidence>
<evidence type="ECO:0000313" key="1">
    <source>
        <dbReference type="EMBL" id="TCT37268.1"/>
    </source>
</evidence>
<dbReference type="AlphaFoldDB" id="A0A4V2V451"/>
<reference evidence="1 2" key="1">
    <citation type="submission" date="2019-03" db="EMBL/GenBank/DDBJ databases">
        <title>Freshwater and sediment microbial communities from various areas in North America, analyzing microbe dynamics in response to fracking.</title>
        <authorList>
            <person name="Lamendella R."/>
        </authorList>
    </citation>
    <scope>NUCLEOTIDE SEQUENCE [LARGE SCALE GENOMIC DNA]</scope>
    <source>
        <strain evidence="1 2">175.2</strain>
    </source>
</reference>
<accession>A0A4V2V451</accession>
<name>A0A4V2V451_9HYPH</name>
<comment type="caution">
    <text evidence="1">The sequence shown here is derived from an EMBL/GenBank/DDBJ whole genome shotgun (WGS) entry which is preliminary data.</text>
</comment>
<organism evidence="1 2">
    <name type="scientific">Martelella mediterranea</name>
    <dbReference type="NCBI Taxonomy" id="293089"/>
    <lineage>
        <taxon>Bacteria</taxon>
        <taxon>Pseudomonadati</taxon>
        <taxon>Pseudomonadota</taxon>
        <taxon>Alphaproteobacteria</taxon>
        <taxon>Hyphomicrobiales</taxon>
        <taxon>Aurantimonadaceae</taxon>
        <taxon>Martelella</taxon>
    </lineage>
</organism>